<sequence>MNLKLCFFVLAVVLTACSKDEYYSPDIGDSNLLPDRGDYLDEDYGTQRYAHEISGVYDSQIGLIYYDAETRTIPQLYLTRGQQDIHIDSLGSGAVQVSFERFNTSFMPLEMSIRIKSLLEVTADTIYLRGTDGLVRTADPDGEIGTPLPESDDAELVGKYVRATSELELFIDPMLPVPMKANIEGSKR</sequence>
<dbReference type="RefSeq" id="WP_190992397.1">
    <property type="nucleotide sequence ID" value="NZ_JACOIK010000001.1"/>
</dbReference>
<comment type="caution">
    <text evidence="1">The sequence shown here is derived from an EMBL/GenBank/DDBJ whole genome shotgun (WGS) entry which is preliminary data.</text>
</comment>
<dbReference type="Proteomes" id="UP000602759">
    <property type="component" value="Unassembled WGS sequence"/>
</dbReference>
<keyword evidence="2" id="KW-1185">Reference proteome</keyword>
<dbReference type="PROSITE" id="PS51257">
    <property type="entry name" value="PROKAR_LIPOPROTEIN"/>
    <property type="match status" value="1"/>
</dbReference>
<protein>
    <submittedName>
        <fullName evidence="1">Uncharacterized protein</fullName>
    </submittedName>
</protein>
<dbReference type="EMBL" id="JACOIK010000001">
    <property type="protein sequence ID" value="MBD1431373.1"/>
    <property type="molecule type" value="Genomic_DNA"/>
</dbReference>
<evidence type="ECO:0000313" key="1">
    <source>
        <dbReference type="EMBL" id="MBD1431373.1"/>
    </source>
</evidence>
<gene>
    <name evidence="1" type="ORF">H8B06_00925</name>
</gene>
<accession>A0ABR7YJ72</accession>
<name>A0ABR7YJ72_9SPHI</name>
<reference evidence="1 2" key="1">
    <citation type="submission" date="2020-08" db="EMBL/GenBank/DDBJ databases">
        <title>Sphingobacterium sp. DN00404 isolated from aquaculture water.</title>
        <authorList>
            <person name="Zhang M."/>
        </authorList>
    </citation>
    <scope>NUCLEOTIDE SEQUENCE [LARGE SCALE GENOMIC DNA]</scope>
    <source>
        <strain evidence="1 2">DN00404</strain>
    </source>
</reference>
<organism evidence="1 2">
    <name type="scientific">Sphingobacterium micropteri</name>
    <dbReference type="NCBI Taxonomy" id="2763501"/>
    <lineage>
        <taxon>Bacteria</taxon>
        <taxon>Pseudomonadati</taxon>
        <taxon>Bacteroidota</taxon>
        <taxon>Sphingobacteriia</taxon>
        <taxon>Sphingobacteriales</taxon>
        <taxon>Sphingobacteriaceae</taxon>
        <taxon>Sphingobacterium</taxon>
    </lineage>
</organism>
<evidence type="ECO:0000313" key="2">
    <source>
        <dbReference type="Proteomes" id="UP000602759"/>
    </source>
</evidence>
<proteinExistence type="predicted"/>